<keyword evidence="3" id="KW-1185">Reference proteome</keyword>
<organism evidence="2 3">
    <name type="scientific">Gimesia chilikensis</name>
    <dbReference type="NCBI Taxonomy" id="2605989"/>
    <lineage>
        <taxon>Bacteria</taxon>
        <taxon>Pseudomonadati</taxon>
        <taxon>Planctomycetota</taxon>
        <taxon>Planctomycetia</taxon>
        <taxon>Planctomycetales</taxon>
        <taxon>Planctomycetaceae</taxon>
        <taxon>Gimesia</taxon>
    </lineage>
</organism>
<gene>
    <name evidence="2" type="ORF">HG66A1_51180</name>
</gene>
<name>A0A517PV99_9PLAN</name>
<sequence length="152" mass="16403">MNNVPGGLGYNPRLLQATGDHSTGCHSWLVQLCSSNALSHSPTVSGKALAAEKKEDADPKISGEGYSTHSTRVSPNKIRAERSEQETDSATARFQEKKSNQNSQDANPRVRPPGKDQPGITISNGSSSECKKRITPKTNRAIRNSGILPDRH</sequence>
<feature type="region of interest" description="Disordered" evidence="1">
    <location>
        <begin position="40"/>
        <end position="152"/>
    </location>
</feature>
<evidence type="ECO:0000256" key="1">
    <source>
        <dbReference type="SAM" id="MobiDB-lite"/>
    </source>
</evidence>
<proteinExistence type="predicted"/>
<dbReference type="Proteomes" id="UP000320421">
    <property type="component" value="Chromosome"/>
</dbReference>
<evidence type="ECO:0000313" key="2">
    <source>
        <dbReference type="EMBL" id="QDT23301.1"/>
    </source>
</evidence>
<dbReference type="RefSeq" id="WP_145190512.1">
    <property type="nucleotide sequence ID" value="NZ_CP036266.1"/>
</dbReference>
<feature type="compositionally biased region" description="Polar residues" evidence="1">
    <location>
        <begin position="65"/>
        <end position="74"/>
    </location>
</feature>
<evidence type="ECO:0000313" key="3">
    <source>
        <dbReference type="Proteomes" id="UP000320421"/>
    </source>
</evidence>
<dbReference type="EMBL" id="CP036266">
    <property type="protein sequence ID" value="QDT23301.1"/>
    <property type="molecule type" value="Genomic_DNA"/>
</dbReference>
<protein>
    <submittedName>
        <fullName evidence="2">Uncharacterized protein</fullName>
    </submittedName>
</protein>
<reference evidence="2 3" key="1">
    <citation type="submission" date="2019-02" db="EMBL/GenBank/DDBJ databases">
        <title>Deep-cultivation of Planctomycetes and their phenomic and genomic characterization uncovers novel biology.</title>
        <authorList>
            <person name="Wiegand S."/>
            <person name="Jogler M."/>
            <person name="Boedeker C."/>
            <person name="Pinto D."/>
            <person name="Vollmers J."/>
            <person name="Rivas-Marin E."/>
            <person name="Kohn T."/>
            <person name="Peeters S.H."/>
            <person name="Heuer A."/>
            <person name="Rast P."/>
            <person name="Oberbeckmann S."/>
            <person name="Bunk B."/>
            <person name="Jeske O."/>
            <person name="Meyerdierks A."/>
            <person name="Storesund J.E."/>
            <person name="Kallscheuer N."/>
            <person name="Luecker S."/>
            <person name="Lage O.M."/>
            <person name="Pohl T."/>
            <person name="Merkel B.J."/>
            <person name="Hornburger P."/>
            <person name="Mueller R.-W."/>
            <person name="Bruemmer F."/>
            <person name="Labrenz M."/>
            <person name="Spormann A.M."/>
            <person name="Op den Camp H."/>
            <person name="Overmann J."/>
            <person name="Amann R."/>
            <person name="Jetten M.S.M."/>
            <person name="Mascher T."/>
            <person name="Medema M.H."/>
            <person name="Devos D.P."/>
            <person name="Kaster A.-K."/>
            <person name="Ovreas L."/>
            <person name="Rohde M."/>
            <person name="Galperin M.Y."/>
            <person name="Jogler C."/>
        </authorList>
    </citation>
    <scope>NUCLEOTIDE SEQUENCE [LARGE SCALE GENOMIC DNA]</scope>
    <source>
        <strain evidence="2 3">HG66A1</strain>
    </source>
</reference>
<accession>A0A517PV99</accession>
<dbReference type="AlphaFoldDB" id="A0A517PV99"/>
<feature type="compositionally biased region" description="Basic and acidic residues" evidence="1">
    <location>
        <begin position="50"/>
        <end position="61"/>
    </location>
</feature>